<sequence>MEPSYTQITLKELNRKKVFAALYREPRLSKTLLARNLELSLTTVDNNIKSLLQANLIVPSGELRSTGGRKATGYEVNAQAYFGVGIFILGTQVLVSAVDLFGQPLFTTKLKLPASALESNQVYFSTLKPHLSKLLNSHNLTNDKCLGLSFALQGTVTVSEPQTNNATVAATSAVMPQTDIRVDYGQLMGAAQNTTLADIQQHFTLPCTLCHDSKAAAFAELWENPHINNAALFLLNHNFGGALIFSNMVHYGNKGRGGLIEHLKVGDNSRQCYCGNYGCLECYCSQQQLTEQGEQAGVDILAFLQKHKEHKAAAAKDKTSVQLWHEYLHYLARGISNVSHLIDGKIIITGALAPYFNEDDLQVLLQNSNEHNPSFALNASDIILSPRSDSIVADGAGRYLVNAFLESFNTNPLRDLQYNAQTLKLNVAESVFSAD</sequence>
<reference evidence="2" key="2">
    <citation type="submission" date="2021-04" db="EMBL/GenBank/DDBJ databases">
        <authorList>
            <person name="Gilroy R."/>
        </authorList>
    </citation>
    <scope>NUCLEOTIDE SEQUENCE</scope>
    <source>
        <strain evidence="2">378</strain>
    </source>
</reference>
<dbReference type="InterPro" id="IPR043129">
    <property type="entry name" value="ATPase_NBD"/>
</dbReference>
<reference evidence="2" key="1">
    <citation type="journal article" date="2021" name="PeerJ">
        <title>Extensive microbial diversity within the chicken gut microbiome revealed by metagenomics and culture.</title>
        <authorList>
            <person name="Gilroy R."/>
            <person name="Ravi A."/>
            <person name="Getino M."/>
            <person name="Pursley I."/>
            <person name="Horton D.L."/>
            <person name="Alikhan N.F."/>
            <person name="Baker D."/>
            <person name="Gharbi K."/>
            <person name="Hall N."/>
            <person name="Watson M."/>
            <person name="Adriaenssens E.M."/>
            <person name="Foster-Nyarko E."/>
            <person name="Jarju S."/>
            <person name="Secka A."/>
            <person name="Antonio M."/>
            <person name="Oren A."/>
            <person name="Chaudhuri R.R."/>
            <person name="La Ragione R."/>
            <person name="Hildebrand F."/>
            <person name="Pallen M.J."/>
        </authorList>
    </citation>
    <scope>NUCLEOTIDE SEQUENCE</scope>
    <source>
        <strain evidence="2">378</strain>
    </source>
</reference>
<dbReference type="PANTHER" id="PTHR18964">
    <property type="entry name" value="ROK (REPRESSOR, ORF, KINASE) FAMILY"/>
    <property type="match status" value="1"/>
</dbReference>
<dbReference type="Pfam" id="PF00480">
    <property type="entry name" value="ROK"/>
    <property type="match status" value="1"/>
</dbReference>
<dbReference type="EMBL" id="JAHLFE010000210">
    <property type="protein sequence ID" value="MBU3845215.1"/>
    <property type="molecule type" value="Genomic_DNA"/>
</dbReference>
<dbReference type="InterPro" id="IPR036390">
    <property type="entry name" value="WH_DNA-bd_sf"/>
</dbReference>
<dbReference type="SUPFAM" id="SSF46785">
    <property type="entry name" value="Winged helix' DNA-binding domain"/>
    <property type="match status" value="1"/>
</dbReference>
<dbReference type="AlphaFoldDB" id="A0A948WYW5"/>
<dbReference type="Pfam" id="PF13412">
    <property type="entry name" value="HTH_24"/>
    <property type="match status" value="1"/>
</dbReference>
<dbReference type="Gene3D" id="1.10.10.10">
    <property type="entry name" value="Winged helix-like DNA-binding domain superfamily/Winged helix DNA-binding domain"/>
    <property type="match status" value="1"/>
</dbReference>
<evidence type="ECO:0000313" key="2">
    <source>
        <dbReference type="EMBL" id="MBU3845215.1"/>
    </source>
</evidence>
<name>A0A948WYW5_9GAMM</name>
<gene>
    <name evidence="2" type="ORF">H9847_10215</name>
</gene>
<comment type="caution">
    <text evidence="2">The sequence shown here is derived from an EMBL/GenBank/DDBJ whole genome shotgun (WGS) entry which is preliminary data.</text>
</comment>
<dbReference type="InterPro" id="IPR000600">
    <property type="entry name" value="ROK"/>
</dbReference>
<proteinExistence type="inferred from homology"/>
<comment type="similarity">
    <text evidence="1">Belongs to the ROK (NagC/XylR) family.</text>
</comment>
<protein>
    <submittedName>
        <fullName evidence="2">ROK family transcriptional regulator</fullName>
    </submittedName>
</protein>
<dbReference type="Proteomes" id="UP000733611">
    <property type="component" value="Unassembled WGS sequence"/>
</dbReference>
<dbReference type="Gene3D" id="3.30.420.40">
    <property type="match status" value="2"/>
</dbReference>
<dbReference type="SUPFAM" id="SSF53067">
    <property type="entry name" value="Actin-like ATPase domain"/>
    <property type="match status" value="1"/>
</dbReference>
<accession>A0A948WYW5</accession>
<dbReference type="InterPro" id="IPR036388">
    <property type="entry name" value="WH-like_DNA-bd_sf"/>
</dbReference>
<dbReference type="PANTHER" id="PTHR18964:SF149">
    <property type="entry name" value="BIFUNCTIONAL UDP-N-ACETYLGLUCOSAMINE 2-EPIMERASE_N-ACETYLMANNOSAMINE KINASE"/>
    <property type="match status" value="1"/>
</dbReference>
<organism evidence="2 3">
    <name type="scientific">Candidatus Anaerobiospirillum pullicola</name>
    <dbReference type="NCBI Taxonomy" id="2838451"/>
    <lineage>
        <taxon>Bacteria</taxon>
        <taxon>Pseudomonadati</taxon>
        <taxon>Pseudomonadota</taxon>
        <taxon>Gammaproteobacteria</taxon>
        <taxon>Aeromonadales</taxon>
        <taxon>Succinivibrionaceae</taxon>
        <taxon>Anaerobiospirillum</taxon>
    </lineage>
</organism>
<evidence type="ECO:0000313" key="3">
    <source>
        <dbReference type="Proteomes" id="UP000733611"/>
    </source>
</evidence>
<evidence type="ECO:0000256" key="1">
    <source>
        <dbReference type="ARBA" id="ARBA00006479"/>
    </source>
</evidence>